<accession>A0A6J6PGN1</accession>
<evidence type="ECO:0000313" key="6">
    <source>
        <dbReference type="EMBL" id="CAB5074943.1"/>
    </source>
</evidence>
<name>A0A6J6PGN1_9ZZZZ</name>
<organism evidence="5">
    <name type="scientific">freshwater metagenome</name>
    <dbReference type="NCBI Taxonomy" id="449393"/>
    <lineage>
        <taxon>unclassified sequences</taxon>
        <taxon>metagenomes</taxon>
        <taxon>ecological metagenomes</taxon>
    </lineage>
</organism>
<evidence type="ECO:0000313" key="1">
    <source>
        <dbReference type="EMBL" id="CAB4338924.1"/>
    </source>
</evidence>
<gene>
    <name evidence="3" type="ORF">UFOPK1762_01151</name>
    <name evidence="4" type="ORF">UFOPK1906_00087</name>
    <name evidence="5" type="ORF">UFOPK2624_00356</name>
    <name evidence="1" type="ORF">UFOPK3331_00808</name>
    <name evidence="2" type="ORF">UFOPK4201_00410</name>
    <name evidence="6" type="ORF">UFOPK4371_00399</name>
</gene>
<reference evidence="5" key="1">
    <citation type="submission" date="2020-05" db="EMBL/GenBank/DDBJ databases">
        <authorList>
            <person name="Chiriac C."/>
            <person name="Salcher M."/>
            <person name="Ghai R."/>
            <person name="Kavagutti S V."/>
        </authorList>
    </citation>
    <scope>NUCLEOTIDE SEQUENCE</scope>
</reference>
<dbReference type="Gene3D" id="3.30.70.100">
    <property type="match status" value="1"/>
</dbReference>
<evidence type="ECO:0000313" key="5">
    <source>
        <dbReference type="EMBL" id="CAB4697796.1"/>
    </source>
</evidence>
<dbReference type="SUPFAM" id="SSF54909">
    <property type="entry name" value="Dimeric alpha+beta barrel"/>
    <property type="match status" value="1"/>
</dbReference>
<evidence type="ECO:0000313" key="4">
    <source>
        <dbReference type="EMBL" id="CAB4611770.1"/>
    </source>
</evidence>
<dbReference type="EMBL" id="CAEUNJ010000012">
    <property type="protein sequence ID" value="CAB4370762.1"/>
    <property type="molecule type" value="Genomic_DNA"/>
</dbReference>
<evidence type="ECO:0000313" key="3">
    <source>
        <dbReference type="EMBL" id="CAB4588070.1"/>
    </source>
</evidence>
<dbReference type="EMBL" id="CAEZTY010000041">
    <property type="protein sequence ID" value="CAB4588070.1"/>
    <property type="molecule type" value="Genomic_DNA"/>
</dbReference>
<dbReference type="EMBL" id="CAFBRD010000013">
    <property type="protein sequence ID" value="CAB5074943.1"/>
    <property type="molecule type" value="Genomic_DNA"/>
</dbReference>
<sequence>MAEQLEHPYGTINIELVGAWLHMKPEDDGCFWALNLMKYVEVANYDDGREAVSGKAADDTYAPIGPLAAVGAEVAYLGDVKDQPLGTPEWDRVAIVRYPTRASFFAMQERKDFKEAHVHKKAGMDFTIILSCLPNTHDEAASTDGDLVLLIDKGTEDVFASVSGATQVALFDVEGVIIGDERRYDRARFVRVTDDATMASLVSAAENAEDAQILVLRSFIDKLVDTVVTA</sequence>
<dbReference type="AlphaFoldDB" id="A0A6J6PGN1"/>
<evidence type="ECO:0000313" key="2">
    <source>
        <dbReference type="EMBL" id="CAB4370762.1"/>
    </source>
</evidence>
<protein>
    <submittedName>
        <fullName evidence="5">Unannotated protein</fullName>
    </submittedName>
</protein>
<proteinExistence type="predicted"/>
<dbReference type="EMBL" id="CAEZXY010000008">
    <property type="protein sequence ID" value="CAB4697796.1"/>
    <property type="molecule type" value="Genomic_DNA"/>
</dbReference>
<dbReference type="InterPro" id="IPR011008">
    <property type="entry name" value="Dimeric_a/b-barrel"/>
</dbReference>
<dbReference type="EMBL" id="CAEZVC010000002">
    <property type="protein sequence ID" value="CAB4611770.1"/>
    <property type="molecule type" value="Genomic_DNA"/>
</dbReference>
<dbReference type="EMBL" id="CAESAL010000021">
    <property type="protein sequence ID" value="CAB4338924.1"/>
    <property type="molecule type" value="Genomic_DNA"/>
</dbReference>